<accession>A0AAD4BP26</accession>
<gene>
    <name evidence="3" type="ORF">L210DRAFT_3613529</name>
</gene>
<feature type="signal peptide" evidence="2">
    <location>
        <begin position="1"/>
        <end position="18"/>
    </location>
</feature>
<organism evidence="3 4">
    <name type="scientific">Boletus edulis BED1</name>
    <dbReference type="NCBI Taxonomy" id="1328754"/>
    <lineage>
        <taxon>Eukaryota</taxon>
        <taxon>Fungi</taxon>
        <taxon>Dikarya</taxon>
        <taxon>Basidiomycota</taxon>
        <taxon>Agaricomycotina</taxon>
        <taxon>Agaricomycetes</taxon>
        <taxon>Agaricomycetidae</taxon>
        <taxon>Boletales</taxon>
        <taxon>Boletineae</taxon>
        <taxon>Boletaceae</taxon>
        <taxon>Boletoideae</taxon>
        <taxon>Boletus</taxon>
    </lineage>
</organism>
<dbReference type="InterPro" id="IPR011330">
    <property type="entry name" value="Glyco_hydro/deAcase_b/a-brl"/>
</dbReference>
<reference evidence="3" key="1">
    <citation type="submission" date="2019-10" db="EMBL/GenBank/DDBJ databases">
        <authorList>
            <consortium name="DOE Joint Genome Institute"/>
            <person name="Kuo A."/>
            <person name="Miyauchi S."/>
            <person name="Kiss E."/>
            <person name="Drula E."/>
            <person name="Kohler A."/>
            <person name="Sanchez-Garcia M."/>
            <person name="Andreopoulos B."/>
            <person name="Barry K.W."/>
            <person name="Bonito G."/>
            <person name="Buee M."/>
            <person name="Carver A."/>
            <person name="Chen C."/>
            <person name="Cichocki N."/>
            <person name="Clum A."/>
            <person name="Culley D."/>
            <person name="Crous P.W."/>
            <person name="Fauchery L."/>
            <person name="Girlanda M."/>
            <person name="Hayes R."/>
            <person name="Keri Z."/>
            <person name="LaButti K."/>
            <person name="Lipzen A."/>
            <person name="Lombard V."/>
            <person name="Magnuson J."/>
            <person name="Maillard F."/>
            <person name="Morin E."/>
            <person name="Murat C."/>
            <person name="Nolan M."/>
            <person name="Ohm R."/>
            <person name="Pangilinan J."/>
            <person name="Pereira M."/>
            <person name="Perotto S."/>
            <person name="Peter M."/>
            <person name="Riley R."/>
            <person name="Sitrit Y."/>
            <person name="Stielow B."/>
            <person name="Szollosi G."/>
            <person name="Zifcakova L."/>
            <person name="Stursova M."/>
            <person name="Spatafora J.W."/>
            <person name="Tedersoo L."/>
            <person name="Vaario L.-M."/>
            <person name="Yamada A."/>
            <person name="Yan M."/>
            <person name="Wang P."/>
            <person name="Xu J."/>
            <person name="Bruns T."/>
            <person name="Baldrian P."/>
            <person name="Vilgalys R."/>
            <person name="Henrissat B."/>
            <person name="Grigoriev I.V."/>
            <person name="Hibbett D."/>
            <person name="Nagy L.G."/>
            <person name="Martin F.M."/>
        </authorList>
    </citation>
    <scope>NUCLEOTIDE SEQUENCE</scope>
    <source>
        <strain evidence="3">BED1</strain>
    </source>
</reference>
<dbReference type="SUPFAM" id="SSF88713">
    <property type="entry name" value="Glycoside hydrolase/deacetylase"/>
    <property type="match status" value="1"/>
</dbReference>
<evidence type="ECO:0008006" key="5">
    <source>
        <dbReference type="Google" id="ProtNLM"/>
    </source>
</evidence>
<comment type="caution">
    <text evidence="3">The sequence shown here is derived from an EMBL/GenBank/DDBJ whole genome shotgun (WGS) entry which is preliminary data.</text>
</comment>
<proteinExistence type="predicted"/>
<dbReference type="GO" id="GO:0005975">
    <property type="term" value="P:carbohydrate metabolic process"/>
    <property type="evidence" value="ECO:0007669"/>
    <property type="project" value="InterPro"/>
</dbReference>
<reference evidence="3" key="2">
    <citation type="journal article" date="2020" name="Nat. Commun.">
        <title>Large-scale genome sequencing of mycorrhizal fungi provides insights into the early evolution of symbiotic traits.</title>
        <authorList>
            <person name="Miyauchi S."/>
            <person name="Kiss E."/>
            <person name="Kuo A."/>
            <person name="Drula E."/>
            <person name="Kohler A."/>
            <person name="Sanchez-Garcia M."/>
            <person name="Morin E."/>
            <person name="Andreopoulos B."/>
            <person name="Barry K.W."/>
            <person name="Bonito G."/>
            <person name="Buee M."/>
            <person name="Carver A."/>
            <person name="Chen C."/>
            <person name="Cichocki N."/>
            <person name="Clum A."/>
            <person name="Culley D."/>
            <person name="Crous P.W."/>
            <person name="Fauchery L."/>
            <person name="Girlanda M."/>
            <person name="Hayes R.D."/>
            <person name="Keri Z."/>
            <person name="LaButti K."/>
            <person name="Lipzen A."/>
            <person name="Lombard V."/>
            <person name="Magnuson J."/>
            <person name="Maillard F."/>
            <person name="Murat C."/>
            <person name="Nolan M."/>
            <person name="Ohm R.A."/>
            <person name="Pangilinan J."/>
            <person name="Pereira M.F."/>
            <person name="Perotto S."/>
            <person name="Peter M."/>
            <person name="Pfister S."/>
            <person name="Riley R."/>
            <person name="Sitrit Y."/>
            <person name="Stielow J.B."/>
            <person name="Szollosi G."/>
            <person name="Zifcakova L."/>
            <person name="Stursova M."/>
            <person name="Spatafora J.W."/>
            <person name="Tedersoo L."/>
            <person name="Vaario L.M."/>
            <person name="Yamada A."/>
            <person name="Yan M."/>
            <person name="Wang P."/>
            <person name="Xu J."/>
            <person name="Bruns T."/>
            <person name="Baldrian P."/>
            <person name="Vilgalys R."/>
            <person name="Dunand C."/>
            <person name="Henrissat B."/>
            <person name="Grigoriev I.V."/>
            <person name="Hibbett D."/>
            <person name="Nagy L.G."/>
            <person name="Martin F.M."/>
        </authorList>
    </citation>
    <scope>NUCLEOTIDE SEQUENCE</scope>
    <source>
        <strain evidence="3">BED1</strain>
    </source>
</reference>
<dbReference type="AlphaFoldDB" id="A0AAD4BP26"/>
<evidence type="ECO:0000313" key="3">
    <source>
        <dbReference type="EMBL" id="KAF8435710.1"/>
    </source>
</evidence>
<evidence type="ECO:0000313" key="4">
    <source>
        <dbReference type="Proteomes" id="UP001194468"/>
    </source>
</evidence>
<keyword evidence="2" id="KW-0732">Signal</keyword>
<dbReference type="Proteomes" id="UP001194468">
    <property type="component" value="Unassembled WGS sequence"/>
</dbReference>
<feature type="region of interest" description="Disordered" evidence="1">
    <location>
        <begin position="435"/>
        <end position="458"/>
    </location>
</feature>
<keyword evidence="4" id="KW-1185">Reference proteome</keyword>
<evidence type="ECO:0000256" key="1">
    <source>
        <dbReference type="SAM" id="MobiDB-lite"/>
    </source>
</evidence>
<protein>
    <recommendedName>
        <fullName evidence="5">Chitin deacetylase</fullName>
    </recommendedName>
</protein>
<dbReference type="EMBL" id="WHUW01000024">
    <property type="protein sequence ID" value="KAF8435710.1"/>
    <property type="molecule type" value="Genomic_DNA"/>
</dbReference>
<dbReference type="Gene3D" id="3.20.20.370">
    <property type="entry name" value="Glycoside hydrolase/deacetylase"/>
    <property type="match status" value="1"/>
</dbReference>
<name>A0AAD4BP26_BOLED</name>
<sequence length="489" mass="53013">MPSVTFSVLLGLHYLVAAQDRSISGPTTSASAARYSCDPNKCKLPKCNCARTSPPGGLSPSEDSQFVLLTADDAIHQFLAHRKNPNGCPLKMTYVTSLTYTNYTLVTDWYVVGNEIADHMSAHVGNLPAAEINGNIIALNELAGIPIHTIKGLRAPSLNYTSETFHFLAVADVMYDSSTAASIPVTDPDTDAHWPYTLDCGLVDNCLTVQGICQGQPQLPGIWEMPMYAFFDERGLNGPHLINASLDPENGAPTVNDIATLEYMMNVVISHYNGNRQPIGLYMHPIHLSLTYPGVDVPTSTINTINQSNKTYGIVSDEQLLAWVQNPVPIFQLNTFDRFKCPIPDINPTMHICNGIPANEQGLLNECAFPDFPFYIYPSPANPNPPQQVPESQQARFRREPLSICCFWDPVAGVCPCTSDECAFVDRARPIESSGANLTGGSTGGSHTNSSAVPVPTPSMDVNARSGRRLSCAKFAAAVVFGVVFVFVL</sequence>
<feature type="chain" id="PRO_5042199250" description="Chitin deacetylase" evidence="2">
    <location>
        <begin position="19"/>
        <end position="489"/>
    </location>
</feature>
<dbReference type="PANTHER" id="PTHR45985:SF3">
    <property type="entry name" value="CHITIN DEACETYLASE-LIKE 4"/>
    <property type="match status" value="1"/>
</dbReference>
<evidence type="ECO:0000256" key="2">
    <source>
        <dbReference type="SAM" id="SignalP"/>
    </source>
</evidence>
<dbReference type="InterPro" id="IPR052740">
    <property type="entry name" value="CE4"/>
</dbReference>
<dbReference type="PANTHER" id="PTHR45985">
    <property type="match status" value="1"/>
</dbReference>